<dbReference type="PANTHER" id="PTHR47171:SF3">
    <property type="entry name" value="FARA-RELATED"/>
    <property type="match status" value="1"/>
</dbReference>
<feature type="region of interest" description="Disordered" evidence="7">
    <location>
        <begin position="794"/>
        <end position="870"/>
    </location>
</feature>
<keyword evidence="3" id="KW-0805">Transcription regulation</keyword>
<keyword evidence="5" id="KW-0804">Transcription</keyword>
<feature type="region of interest" description="Disordered" evidence="7">
    <location>
        <begin position="1286"/>
        <end position="1362"/>
    </location>
</feature>
<dbReference type="CDD" id="cd00067">
    <property type="entry name" value="GAL4"/>
    <property type="match status" value="1"/>
</dbReference>
<evidence type="ECO:0000256" key="5">
    <source>
        <dbReference type="ARBA" id="ARBA00023163"/>
    </source>
</evidence>
<feature type="compositionally biased region" description="Polar residues" evidence="7">
    <location>
        <begin position="829"/>
        <end position="870"/>
    </location>
</feature>
<dbReference type="InterPro" id="IPR007219">
    <property type="entry name" value="XnlR_reg_dom"/>
</dbReference>
<dbReference type="CDD" id="cd12148">
    <property type="entry name" value="fungal_TF_MHR"/>
    <property type="match status" value="1"/>
</dbReference>
<feature type="compositionally biased region" description="Basic and acidic residues" evidence="7">
    <location>
        <begin position="955"/>
        <end position="973"/>
    </location>
</feature>
<feature type="compositionally biased region" description="Low complexity" evidence="7">
    <location>
        <begin position="1224"/>
        <end position="1243"/>
    </location>
</feature>
<dbReference type="Gene3D" id="4.10.240.10">
    <property type="entry name" value="Zn(2)-C6 fungal-type DNA-binding domain"/>
    <property type="match status" value="1"/>
</dbReference>
<evidence type="ECO:0000256" key="7">
    <source>
        <dbReference type="SAM" id="MobiDB-lite"/>
    </source>
</evidence>
<dbReference type="GO" id="GO:0000981">
    <property type="term" value="F:DNA-binding transcription factor activity, RNA polymerase II-specific"/>
    <property type="evidence" value="ECO:0007669"/>
    <property type="project" value="InterPro"/>
</dbReference>
<evidence type="ECO:0000256" key="3">
    <source>
        <dbReference type="ARBA" id="ARBA00023015"/>
    </source>
</evidence>
<dbReference type="Pfam" id="PF00172">
    <property type="entry name" value="Zn_clus"/>
    <property type="match status" value="1"/>
</dbReference>
<keyword evidence="10" id="KW-1185">Reference proteome</keyword>
<dbReference type="PROSITE" id="PS00463">
    <property type="entry name" value="ZN2_CY6_FUNGAL_1"/>
    <property type="match status" value="1"/>
</dbReference>
<dbReference type="RefSeq" id="XP_019016475.1">
    <property type="nucleotide sequence ID" value="XM_019161766.1"/>
</dbReference>
<dbReference type="STRING" id="763406.A0A1E3NGW8"/>
<dbReference type="InterPro" id="IPR052073">
    <property type="entry name" value="Amide_Lactam_Regulators"/>
</dbReference>
<evidence type="ECO:0000256" key="4">
    <source>
        <dbReference type="ARBA" id="ARBA00023125"/>
    </source>
</evidence>
<dbReference type="Pfam" id="PF04082">
    <property type="entry name" value="Fungal_trans"/>
    <property type="match status" value="1"/>
</dbReference>
<feature type="domain" description="Zn(2)-C6 fungal-type" evidence="8">
    <location>
        <begin position="67"/>
        <end position="101"/>
    </location>
</feature>
<keyword evidence="6" id="KW-0539">Nucleus</keyword>
<dbReference type="GO" id="GO:0006351">
    <property type="term" value="P:DNA-templated transcription"/>
    <property type="evidence" value="ECO:0007669"/>
    <property type="project" value="InterPro"/>
</dbReference>
<dbReference type="GO" id="GO:0003677">
    <property type="term" value="F:DNA binding"/>
    <property type="evidence" value="ECO:0007669"/>
    <property type="project" value="UniProtKB-KW"/>
</dbReference>
<dbReference type="EMBL" id="KV454005">
    <property type="protein sequence ID" value="ODQ45362.1"/>
    <property type="molecule type" value="Genomic_DNA"/>
</dbReference>
<dbReference type="PROSITE" id="PS50048">
    <property type="entry name" value="ZN2_CY6_FUNGAL_2"/>
    <property type="match status" value="1"/>
</dbReference>
<dbReference type="SMART" id="SM00066">
    <property type="entry name" value="GAL4"/>
    <property type="match status" value="1"/>
</dbReference>
<dbReference type="GO" id="GO:0008270">
    <property type="term" value="F:zinc ion binding"/>
    <property type="evidence" value="ECO:0007669"/>
    <property type="project" value="InterPro"/>
</dbReference>
<protein>
    <recommendedName>
        <fullName evidence="8">Zn(2)-C6 fungal-type domain-containing protein</fullName>
    </recommendedName>
</protein>
<feature type="region of interest" description="Disordered" evidence="7">
    <location>
        <begin position="1"/>
        <end position="63"/>
    </location>
</feature>
<name>A0A1E3NGW8_9ASCO</name>
<evidence type="ECO:0000313" key="10">
    <source>
        <dbReference type="Proteomes" id="UP000094455"/>
    </source>
</evidence>
<evidence type="ECO:0000313" key="9">
    <source>
        <dbReference type="EMBL" id="ODQ45362.1"/>
    </source>
</evidence>
<keyword evidence="1" id="KW-0479">Metal-binding</keyword>
<feature type="compositionally biased region" description="Polar residues" evidence="7">
    <location>
        <begin position="801"/>
        <end position="810"/>
    </location>
</feature>
<gene>
    <name evidence="9" type="ORF">PICMEDRAFT_17834</name>
</gene>
<dbReference type="GeneID" id="30178453"/>
<feature type="compositionally biased region" description="Polar residues" evidence="7">
    <location>
        <begin position="1"/>
        <end position="11"/>
    </location>
</feature>
<dbReference type="InterPro" id="IPR036864">
    <property type="entry name" value="Zn2-C6_fun-type_DNA-bd_sf"/>
</dbReference>
<evidence type="ECO:0000259" key="8">
    <source>
        <dbReference type="PROSITE" id="PS50048"/>
    </source>
</evidence>
<dbReference type="OrthoDB" id="5121955at2759"/>
<evidence type="ECO:0000256" key="2">
    <source>
        <dbReference type="ARBA" id="ARBA00022833"/>
    </source>
</evidence>
<feature type="compositionally biased region" description="Low complexity" evidence="7">
    <location>
        <begin position="1286"/>
        <end position="1305"/>
    </location>
</feature>
<organism evidence="9 10">
    <name type="scientific">Pichia membranifaciens NRRL Y-2026</name>
    <dbReference type="NCBI Taxonomy" id="763406"/>
    <lineage>
        <taxon>Eukaryota</taxon>
        <taxon>Fungi</taxon>
        <taxon>Dikarya</taxon>
        <taxon>Ascomycota</taxon>
        <taxon>Saccharomycotina</taxon>
        <taxon>Pichiomycetes</taxon>
        <taxon>Pichiales</taxon>
        <taxon>Pichiaceae</taxon>
        <taxon>Pichia</taxon>
    </lineage>
</organism>
<sequence length="1362" mass="154879">MQSNTDSNSHSNRPRKETSNSSMPDESSRDPVPGSGNDVSSNDEALENDNEGPQAFVQRKRARSTKACISCHNRKVKCDVANKSSNSKCTNCLYSGSECVIYVRKKRSANKKRALSMPPLDEEVLLMHSAHPASRPPEKDGVMPQTSSSGVPSKLSNLVSSGDPAQDNSKDPAGTNGAASNKDSSKTKANDVSILSSNLNDLDSCNERKPSSNIPNFALSFLKPSGHVEYPHISAIKLDPNVVLKENMHELMKTEFGINENKNHFMKEILDSALSKITESYKRTYSLSQSDYQILNELGCFTIPDEETCWRFIDNFFEYINPQLPIIDKTNFYETYTDLRNPPSLLLLNSVLFVGAWHTNSESENPEEQFESVRIAQIFLKRARFLYEYSIECEPIALIQSLLCFCFNNENMSNIAKNDYYWIHTAVGVAYAYNLHQKPASSLTPYKRKMYKRLYWILFFKDRITAFGYSRPSAINVTDCDQEMLTFSDLSNSGMTHLEQIYLINLVKFGKLLDKIGAIQHEITKLYTNKRPVLHLMKKCDLIMIKFLQNLPKELKFKFNDKSTHSFLSLMSLSQYYTLLIVIHRANILRHSADVYPSWAITFQAVQMIKLLSDCLVAKNLIKKVALLSHNTLTSPAIIMLYHLLNEDEKISKIANEFFLRILGIWRATYRKFPVVYPMMCIFGYIYNSEEHLKEIVKSVAPKYNSAGNSPGNIAKADVSQEPNKAPLKLPDLSFIVNPGFRIHNMVDPFNLNSDPNASKFEDLGVNFDKLFSESVFAKGETLVPKLDLESISRKSKLRPQPQNQMSPNAEMSADKDAKVDDIKIKTETIFSNPDTPSTKSEINSESVSSRAPMSTNNNASDFNSTSMPTSTAPLSALDYSLQSDDYAPQTNHNSDSFSDLNNLMMSNSMLNLDDNQGYESKMQTSNIDIPISLWMMKANWKPKFNVNLEETSDDLEKSDKCSAPDSQLRDNDYESEKVGKVENFYGDVYQIMGGAYNELREDDNSEGGSVMNSNNDTLYPSMWNQSNNSKLDDTRYQLPNFDRFSHVNMPPSESADTLHKYRYNLNRHSDSTLLSSTVPNIQSNTQAQTFQHQPTDHTMPQPHNFTGGAQSNVPPEPDIISKISNTQGLHLPVQPGAPPLKLAPQSFLLNNLQQQPLAQRPLSQQQHNDYYQEQSYRDEAMKRHQSLQSQQPNKRFSQENMFAIQDYGKSVNNYNTLIPQQQPLHPQQLSSQQQPTIQSQSQAPAHHSLYLPHNSQLQYQPQHQNQPQHLQQPQHRQNSPLYNLQQQQPHPQHLQHQQQHIQQYQPPPTQPPQLSQHQHPQHLGQHAPLQHQPQQPQQPQRSEQSQQPQQQQQQQQPQSQP</sequence>
<feature type="compositionally biased region" description="Low complexity" evidence="7">
    <location>
        <begin position="1313"/>
        <end position="1362"/>
    </location>
</feature>
<dbReference type="Proteomes" id="UP000094455">
    <property type="component" value="Unassembled WGS sequence"/>
</dbReference>
<evidence type="ECO:0000256" key="6">
    <source>
        <dbReference type="ARBA" id="ARBA00023242"/>
    </source>
</evidence>
<proteinExistence type="predicted"/>
<feature type="compositionally biased region" description="Basic and acidic residues" evidence="7">
    <location>
        <begin position="813"/>
        <end position="827"/>
    </location>
</feature>
<feature type="region of interest" description="Disordered" evidence="7">
    <location>
        <begin position="952"/>
        <end position="973"/>
    </location>
</feature>
<feature type="compositionally biased region" description="Polar residues" evidence="7">
    <location>
        <begin position="144"/>
        <end position="160"/>
    </location>
</feature>
<keyword evidence="4" id="KW-0238">DNA-binding</keyword>
<dbReference type="PANTHER" id="PTHR47171">
    <property type="entry name" value="FARA-RELATED"/>
    <property type="match status" value="1"/>
</dbReference>
<accession>A0A1E3NGW8</accession>
<dbReference type="SUPFAM" id="SSF57701">
    <property type="entry name" value="Zn2/Cys6 DNA-binding domain"/>
    <property type="match status" value="1"/>
</dbReference>
<feature type="region of interest" description="Disordered" evidence="7">
    <location>
        <begin position="1224"/>
        <end position="1245"/>
    </location>
</feature>
<feature type="region of interest" description="Disordered" evidence="7">
    <location>
        <begin position="131"/>
        <end position="190"/>
    </location>
</feature>
<reference evidence="9 10" key="1">
    <citation type="journal article" date="2016" name="Proc. Natl. Acad. Sci. U.S.A.">
        <title>Comparative genomics of biotechnologically important yeasts.</title>
        <authorList>
            <person name="Riley R."/>
            <person name="Haridas S."/>
            <person name="Wolfe K.H."/>
            <person name="Lopes M.R."/>
            <person name="Hittinger C.T."/>
            <person name="Goeker M."/>
            <person name="Salamov A.A."/>
            <person name="Wisecaver J.H."/>
            <person name="Long T.M."/>
            <person name="Calvey C.H."/>
            <person name="Aerts A.L."/>
            <person name="Barry K.W."/>
            <person name="Choi C."/>
            <person name="Clum A."/>
            <person name="Coughlan A.Y."/>
            <person name="Deshpande S."/>
            <person name="Douglass A.P."/>
            <person name="Hanson S.J."/>
            <person name="Klenk H.-P."/>
            <person name="LaButti K.M."/>
            <person name="Lapidus A."/>
            <person name="Lindquist E.A."/>
            <person name="Lipzen A.M."/>
            <person name="Meier-Kolthoff J.P."/>
            <person name="Ohm R.A."/>
            <person name="Otillar R.P."/>
            <person name="Pangilinan J.L."/>
            <person name="Peng Y."/>
            <person name="Rokas A."/>
            <person name="Rosa C.A."/>
            <person name="Scheuner C."/>
            <person name="Sibirny A.A."/>
            <person name="Slot J.C."/>
            <person name="Stielow J.B."/>
            <person name="Sun H."/>
            <person name="Kurtzman C.P."/>
            <person name="Blackwell M."/>
            <person name="Grigoriev I.V."/>
            <person name="Jeffries T.W."/>
        </authorList>
    </citation>
    <scope>NUCLEOTIDE SEQUENCE [LARGE SCALE GENOMIC DNA]</scope>
    <source>
        <strain evidence="9 10">NRRL Y-2026</strain>
    </source>
</reference>
<keyword evidence="2" id="KW-0862">Zinc</keyword>
<evidence type="ECO:0000256" key="1">
    <source>
        <dbReference type="ARBA" id="ARBA00022723"/>
    </source>
</evidence>
<dbReference type="InterPro" id="IPR001138">
    <property type="entry name" value="Zn2Cys6_DnaBD"/>
</dbReference>